<evidence type="ECO:0000256" key="6">
    <source>
        <dbReference type="ARBA" id="ARBA00023136"/>
    </source>
</evidence>
<comment type="subcellular location">
    <subcellularLocation>
        <location evidence="1">Membrane</location>
        <topology evidence="1">Peripheral membrane protein</topology>
    </subcellularLocation>
</comment>
<evidence type="ECO:0000256" key="7">
    <source>
        <dbReference type="ARBA" id="ARBA00023196"/>
    </source>
</evidence>
<dbReference type="PANTHER" id="PTHR11693:SF22">
    <property type="entry name" value="ATP SYNTHASE SUBUNIT GAMMA, MITOCHONDRIAL"/>
    <property type="match status" value="1"/>
</dbReference>
<name>A0A2N9HEY5_FAGSY</name>
<evidence type="ECO:0000256" key="3">
    <source>
        <dbReference type="ARBA" id="ARBA00022448"/>
    </source>
</evidence>
<dbReference type="SUPFAM" id="SSF52943">
    <property type="entry name" value="ATP synthase (F1-ATPase), gamma subunit"/>
    <property type="match status" value="1"/>
</dbReference>
<dbReference type="PANTHER" id="PTHR11693">
    <property type="entry name" value="ATP SYNTHASE GAMMA CHAIN"/>
    <property type="match status" value="1"/>
</dbReference>
<accession>A0A2N9HEY5</accession>
<keyword evidence="3" id="KW-0813">Transport</keyword>
<evidence type="ECO:0000256" key="2">
    <source>
        <dbReference type="ARBA" id="ARBA00007681"/>
    </source>
</evidence>
<dbReference type="GO" id="GO:0045259">
    <property type="term" value="C:proton-transporting ATP synthase complex"/>
    <property type="evidence" value="ECO:0007669"/>
    <property type="project" value="UniProtKB-KW"/>
</dbReference>
<comment type="similarity">
    <text evidence="2">Belongs to the ATPase gamma chain family.</text>
</comment>
<keyword evidence="4" id="KW-0375">Hydrogen ion transport</keyword>
<dbReference type="InterPro" id="IPR035968">
    <property type="entry name" value="ATP_synth_F1_ATPase_gsu"/>
</dbReference>
<reference evidence="9" key="1">
    <citation type="submission" date="2018-02" db="EMBL/GenBank/DDBJ databases">
        <authorList>
            <person name="Cohen D.B."/>
            <person name="Kent A.D."/>
        </authorList>
    </citation>
    <scope>NUCLEOTIDE SEQUENCE</scope>
</reference>
<organism evidence="9">
    <name type="scientific">Fagus sylvatica</name>
    <name type="common">Beechnut</name>
    <dbReference type="NCBI Taxonomy" id="28930"/>
    <lineage>
        <taxon>Eukaryota</taxon>
        <taxon>Viridiplantae</taxon>
        <taxon>Streptophyta</taxon>
        <taxon>Embryophyta</taxon>
        <taxon>Tracheophyta</taxon>
        <taxon>Spermatophyta</taxon>
        <taxon>Magnoliopsida</taxon>
        <taxon>eudicotyledons</taxon>
        <taxon>Gunneridae</taxon>
        <taxon>Pentapetalae</taxon>
        <taxon>rosids</taxon>
        <taxon>fabids</taxon>
        <taxon>Fagales</taxon>
        <taxon>Fagaceae</taxon>
        <taxon>Fagus</taxon>
    </lineage>
</organism>
<evidence type="ECO:0000256" key="8">
    <source>
        <dbReference type="ARBA" id="ARBA00023310"/>
    </source>
</evidence>
<proteinExistence type="inferred from homology"/>
<keyword evidence="6" id="KW-0472">Membrane</keyword>
<evidence type="ECO:0008006" key="10">
    <source>
        <dbReference type="Google" id="ProtNLM"/>
    </source>
</evidence>
<keyword evidence="5" id="KW-0406">Ion transport</keyword>
<dbReference type="EMBL" id="OIVN01003335">
    <property type="protein sequence ID" value="SPD10498.1"/>
    <property type="molecule type" value="Genomic_DNA"/>
</dbReference>
<dbReference type="Gene3D" id="3.40.1380.10">
    <property type="match status" value="2"/>
</dbReference>
<protein>
    <recommendedName>
        <fullName evidence="10">ATP synthase subunit gamma</fullName>
    </recommendedName>
</protein>
<evidence type="ECO:0000256" key="4">
    <source>
        <dbReference type="ARBA" id="ARBA00022781"/>
    </source>
</evidence>
<gene>
    <name evidence="9" type="ORF">FSB_LOCUS38380</name>
</gene>
<sequence length="223" mass="24366">MQENFKGFFCNSVMHSSMSFFESRINWAFAFSPKMAYFASLSGPVAVENYVIVDNNQSLMITKMKFNFRFTVTLTGSVDVKKNVIVTISSDKGLCGGINSTSVKNSKALQKLTSGPDKKTNYVVVSVLADDILKNVEYDALRIIFNKFHSVVQFLPTTATVLSPEIVEREAESGGKLGALDSYEIEGGETKAEVLFNAVLENACSEQGARMSAMDSSSRNAGN</sequence>
<keyword evidence="7" id="KW-0139">CF(1)</keyword>
<dbReference type="Gene3D" id="1.10.287.80">
    <property type="entry name" value="ATP synthase, gamma subunit, helix hairpin domain"/>
    <property type="match status" value="1"/>
</dbReference>
<evidence type="ECO:0000256" key="5">
    <source>
        <dbReference type="ARBA" id="ARBA00023065"/>
    </source>
</evidence>
<keyword evidence="8" id="KW-0066">ATP synthesis</keyword>
<dbReference type="AlphaFoldDB" id="A0A2N9HEY5"/>
<dbReference type="InterPro" id="IPR000131">
    <property type="entry name" value="ATP_synth_F1_gsu"/>
</dbReference>
<dbReference type="Pfam" id="PF00231">
    <property type="entry name" value="ATP-synt"/>
    <property type="match status" value="1"/>
</dbReference>
<dbReference type="GO" id="GO:0046933">
    <property type="term" value="F:proton-transporting ATP synthase activity, rotational mechanism"/>
    <property type="evidence" value="ECO:0007669"/>
    <property type="project" value="InterPro"/>
</dbReference>
<evidence type="ECO:0000313" key="9">
    <source>
        <dbReference type="EMBL" id="SPD10498.1"/>
    </source>
</evidence>
<evidence type="ECO:0000256" key="1">
    <source>
        <dbReference type="ARBA" id="ARBA00004170"/>
    </source>
</evidence>